<protein>
    <submittedName>
        <fullName evidence="1">Uncharacterized protein</fullName>
    </submittedName>
</protein>
<organism evidence="1">
    <name type="scientific">marine metagenome</name>
    <dbReference type="NCBI Taxonomy" id="408172"/>
    <lineage>
        <taxon>unclassified sequences</taxon>
        <taxon>metagenomes</taxon>
        <taxon>ecological metagenomes</taxon>
    </lineage>
</organism>
<gene>
    <name evidence="1" type="ORF">METZ01_LOCUS108375</name>
</gene>
<name>A0A381WTB5_9ZZZZ</name>
<evidence type="ECO:0000313" key="1">
    <source>
        <dbReference type="EMBL" id="SVA55521.1"/>
    </source>
</evidence>
<accession>A0A381WTB5</accession>
<sequence>MIRVIYSASWAGFDTTSALAAVVGLRCVNRQRQVSIEFPQKKPRARLPVD</sequence>
<reference evidence="1" key="1">
    <citation type="submission" date="2018-05" db="EMBL/GenBank/DDBJ databases">
        <authorList>
            <person name="Lanie J.A."/>
            <person name="Ng W.-L."/>
            <person name="Kazmierczak K.M."/>
            <person name="Andrzejewski T.M."/>
            <person name="Davidsen T.M."/>
            <person name="Wayne K.J."/>
            <person name="Tettelin H."/>
            <person name="Glass J.I."/>
            <person name="Rusch D."/>
            <person name="Podicherti R."/>
            <person name="Tsui H.-C.T."/>
            <person name="Winkler M.E."/>
        </authorList>
    </citation>
    <scope>NUCLEOTIDE SEQUENCE</scope>
</reference>
<dbReference type="EMBL" id="UINC01012758">
    <property type="protein sequence ID" value="SVA55521.1"/>
    <property type="molecule type" value="Genomic_DNA"/>
</dbReference>
<dbReference type="AlphaFoldDB" id="A0A381WTB5"/>
<proteinExistence type="predicted"/>